<reference evidence="1 2" key="1">
    <citation type="journal article" date="2022" name="New Phytol.">
        <title>Ecological generalism drives hyperdiversity of secondary metabolite gene clusters in xylarialean endophytes.</title>
        <authorList>
            <person name="Franco M.E.E."/>
            <person name="Wisecaver J.H."/>
            <person name="Arnold A.E."/>
            <person name="Ju Y.M."/>
            <person name="Slot J.C."/>
            <person name="Ahrendt S."/>
            <person name="Moore L.P."/>
            <person name="Eastman K.E."/>
            <person name="Scott K."/>
            <person name="Konkel Z."/>
            <person name="Mondo S.J."/>
            <person name="Kuo A."/>
            <person name="Hayes R.D."/>
            <person name="Haridas S."/>
            <person name="Andreopoulos B."/>
            <person name="Riley R."/>
            <person name="LaButti K."/>
            <person name="Pangilinan J."/>
            <person name="Lipzen A."/>
            <person name="Amirebrahimi M."/>
            <person name="Yan J."/>
            <person name="Adam C."/>
            <person name="Keymanesh K."/>
            <person name="Ng V."/>
            <person name="Louie K."/>
            <person name="Northen T."/>
            <person name="Drula E."/>
            <person name="Henrissat B."/>
            <person name="Hsieh H.M."/>
            <person name="Youens-Clark K."/>
            <person name="Lutzoni F."/>
            <person name="Miadlikowska J."/>
            <person name="Eastwood D.C."/>
            <person name="Hamelin R.C."/>
            <person name="Grigoriev I.V."/>
            <person name="U'Ren J.M."/>
        </authorList>
    </citation>
    <scope>NUCLEOTIDE SEQUENCE [LARGE SCALE GENOMIC DNA]</scope>
    <source>
        <strain evidence="1 2">ER1909</strain>
    </source>
</reference>
<name>A0ACC0CLN1_9PEZI</name>
<protein>
    <submittedName>
        <fullName evidence="1">Uncharacterized protein</fullName>
    </submittedName>
</protein>
<organism evidence="1 2">
    <name type="scientific">Hypoxylon rubiginosum</name>
    <dbReference type="NCBI Taxonomy" id="110542"/>
    <lineage>
        <taxon>Eukaryota</taxon>
        <taxon>Fungi</taxon>
        <taxon>Dikarya</taxon>
        <taxon>Ascomycota</taxon>
        <taxon>Pezizomycotina</taxon>
        <taxon>Sordariomycetes</taxon>
        <taxon>Xylariomycetidae</taxon>
        <taxon>Xylariales</taxon>
        <taxon>Hypoxylaceae</taxon>
        <taxon>Hypoxylon</taxon>
    </lineage>
</organism>
<gene>
    <name evidence="1" type="ORF">F4821DRAFT_265043</name>
</gene>
<evidence type="ECO:0000313" key="2">
    <source>
        <dbReference type="Proteomes" id="UP001497680"/>
    </source>
</evidence>
<accession>A0ACC0CLN1</accession>
<dbReference type="Proteomes" id="UP001497680">
    <property type="component" value="Unassembled WGS sequence"/>
</dbReference>
<evidence type="ECO:0000313" key="1">
    <source>
        <dbReference type="EMBL" id="KAI6081299.1"/>
    </source>
</evidence>
<comment type="caution">
    <text evidence="1">The sequence shown here is derived from an EMBL/GenBank/DDBJ whole genome shotgun (WGS) entry which is preliminary data.</text>
</comment>
<keyword evidence="2" id="KW-1185">Reference proteome</keyword>
<sequence length="258" mass="28840">MACDKNRPLSRLESLPAEILIFICAKLSEDAYIHVADLIPASKADRPSTIPARPVIDRTRLLMMLTCRRLKSAMDAMVDILPTTSISPRLVMRQDMVCLRDTKISRIESYTIEESTVNGLFGQCENNLVQVASILEIPGVDLAASIHISLKNDAEKLPKDINFAVRDGHEYVALMLHARRTKPKGADSDTDSDPFKTPDLGKPHPHQPDPGYIMDPDRIPKGAVLASLYPRRKRALQALEKAKPKVEELEDYVEMMSE</sequence>
<dbReference type="EMBL" id="MU394400">
    <property type="protein sequence ID" value="KAI6081299.1"/>
    <property type="molecule type" value="Genomic_DNA"/>
</dbReference>
<proteinExistence type="predicted"/>